<evidence type="ECO:0000256" key="1">
    <source>
        <dbReference type="SAM" id="MobiDB-lite"/>
    </source>
</evidence>
<dbReference type="InterPro" id="IPR036047">
    <property type="entry name" value="F-box-like_dom_sf"/>
</dbReference>
<accession>A0AAN6EV85</accession>
<dbReference type="InterPro" id="IPR001810">
    <property type="entry name" value="F-box_dom"/>
</dbReference>
<evidence type="ECO:0000313" key="4">
    <source>
        <dbReference type="Proteomes" id="UP001161757"/>
    </source>
</evidence>
<organism evidence="3 4">
    <name type="scientific">Exophiala dermatitidis</name>
    <name type="common">Black yeast-like fungus</name>
    <name type="synonym">Wangiella dermatitidis</name>
    <dbReference type="NCBI Taxonomy" id="5970"/>
    <lineage>
        <taxon>Eukaryota</taxon>
        <taxon>Fungi</taxon>
        <taxon>Dikarya</taxon>
        <taxon>Ascomycota</taxon>
        <taxon>Pezizomycotina</taxon>
        <taxon>Eurotiomycetes</taxon>
        <taxon>Chaetothyriomycetidae</taxon>
        <taxon>Chaetothyriales</taxon>
        <taxon>Herpotrichiellaceae</taxon>
        <taxon>Exophiala</taxon>
    </lineage>
</organism>
<feature type="region of interest" description="Disordered" evidence="1">
    <location>
        <begin position="204"/>
        <end position="246"/>
    </location>
</feature>
<reference evidence="3" key="1">
    <citation type="submission" date="2023-01" db="EMBL/GenBank/DDBJ databases">
        <title>Exophiala dermititidis isolated from Cystic Fibrosis Patient.</title>
        <authorList>
            <person name="Kurbessoian T."/>
            <person name="Crocker A."/>
            <person name="Murante D."/>
            <person name="Hogan D.A."/>
            <person name="Stajich J.E."/>
        </authorList>
    </citation>
    <scope>NUCLEOTIDE SEQUENCE</scope>
    <source>
        <strain evidence="3">Ex8</strain>
    </source>
</reference>
<feature type="domain" description="F-box" evidence="2">
    <location>
        <begin position="301"/>
        <end position="341"/>
    </location>
</feature>
<feature type="compositionally biased region" description="Polar residues" evidence="1">
    <location>
        <begin position="204"/>
        <end position="223"/>
    </location>
</feature>
<dbReference type="Proteomes" id="UP001161757">
    <property type="component" value="Unassembled WGS sequence"/>
</dbReference>
<name>A0AAN6EV85_EXODE</name>
<comment type="caution">
    <text evidence="3">The sequence shown here is derived from an EMBL/GenBank/DDBJ whole genome shotgun (WGS) entry which is preliminary data.</text>
</comment>
<dbReference type="SUPFAM" id="SSF81383">
    <property type="entry name" value="F-box domain"/>
    <property type="match status" value="2"/>
</dbReference>
<protein>
    <recommendedName>
        <fullName evidence="2">F-box domain-containing protein</fullName>
    </recommendedName>
</protein>
<dbReference type="AlphaFoldDB" id="A0AAN6EV85"/>
<feature type="domain" description="F-box" evidence="2">
    <location>
        <begin position="343"/>
        <end position="383"/>
    </location>
</feature>
<proteinExistence type="predicted"/>
<gene>
    <name evidence="3" type="ORF">HRR80_004104</name>
</gene>
<dbReference type="SMART" id="SM00256">
    <property type="entry name" value="FBOX"/>
    <property type="match status" value="2"/>
</dbReference>
<dbReference type="Pfam" id="PF00646">
    <property type="entry name" value="F-box"/>
    <property type="match status" value="1"/>
</dbReference>
<dbReference type="CDD" id="cd09917">
    <property type="entry name" value="F-box_SF"/>
    <property type="match status" value="2"/>
</dbReference>
<feature type="compositionally biased region" description="Low complexity" evidence="1">
    <location>
        <begin position="640"/>
        <end position="649"/>
    </location>
</feature>
<dbReference type="EMBL" id="JAJGCB010000006">
    <property type="protein sequence ID" value="KAJ8992212.1"/>
    <property type="molecule type" value="Genomic_DNA"/>
</dbReference>
<feature type="region of interest" description="Disordered" evidence="1">
    <location>
        <begin position="628"/>
        <end position="664"/>
    </location>
</feature>
<sequence>MLHLTEQSPVGRLSSTIYAEPATLAFTSDRSLRTVMGLHVRPQPPHGKHGKCYQQRILTVPEGSSEYNIRQLFHQKQLAKREQSFVRCRLQEKDPICHTQPCSCGTEVAMSAYPCGKSDNEGFQHSCFSGHSDRMIGLPNYLPTADVHSPSNIANLDGACDEPDEDLATVIKRSCSLLPLHPQPARLSKVRFLSDENLRSRENSLLPNDAPSQQQINGFTNPFSEEGSIHSRRTSSSSDTAGYLRPNAFSGHRDTLARLPLSGTMHKCSGSIWATESTSDDSEFADEPYECYGFRGSGPIFPRRVIVLLLSYLSFEDYKNLRLVCRRWNSELPRPNFPALYRIPRELLQEIYSYLSPCDFDAARHTCRAWYLASLDAGIQKLMLQRNGCQDAFSADICCLKEDSFGYPRNYSETVRQTQTLGPSVFGKEWICSKRLATENRLSSQWQRTDSGSGDGISRLFLVKEVDFSAVLDQQSAEERHMFTASACGNFVLVLQNNDILVYRLWDTEQALKPIVRLIAGTQALEVSMDTSSERYAVAALLEGRIGMLWDISENTSDVRRGHEVGEPLNLGLQTDIQSSARAPTSQLLHGHVPVRSHEMHAGAANGYYVSPLSLLRGTSSPGFVPSPPFMWDEHFPGQSGTHSGSSTHGDSDEESATTGIPIQARPTAIYTDLGSPEDPPRSVAICPNRKCVAFGCRLGIELHWVNALTGGDLSRWFPLAAPSDYLYFLPQRPGIDSRKKLRLISSAAGPMTRHASKADASTSRLVNTPASAAYGRRQTLTRLFFGNLPFPTSATPVGSRSDPEMPTERDETQGVLRTVDCDHFRAVPISDGSHLLFTDPSSGLLCLGSDAPLGGPTKLVRKIMFMPPTTESVGPSVPLVYSAGKALEWGLRVVSFYANGELVLFNVPSDLFHQIQAEQTSFDAWDGSSTIGVDPAPATAPANATRSIFPGTISGASLAYVGQDFIDDLAVHTQGGGFSLWVFYRSGRAELYRIYSPGPARKILEHVEGDGLVYEDTYGTEEDSRQSDEGVVLDLQASSTTGHVKWAGRHT</sequence>
<evidence type="ECO:0000259" key="2">
    <source>
        <dbReference type="SMART" id="SM00256"/>
    </source>
</evidence>
<dbReference type="Pfam" id="PF12937">
    <property type="entry name" value="F-box-like"/>
    <property type="match status" value="1"/>
</dbReference>
<evidence type="ECO:0000313" key="3">
    <source>
        <dbReference type="EMBL" id="KAJ8992212.1"/>
    </source>
</evidence>